<feature type="domain" description="Globin" evidence="7">
    <location>
        <begin position="27"/>
        <end position="173"/>
    </location>
</feature>
<dbReference type="InterPro" id="IPR012292">
    <property type="entry name" value="Globin/Proto"/>
</dbReference>
<evidence type="ECO:0000259" key="7">
    <source>
        <dbReference type="PROSITE" id="PS01033"/>
    </source>
</evidence>
<dbReference type="Pfam" id="PF00042">
    <property type="entry name" value="Globin"/>
    <property type="match status" value="1"/>
</dbReference>
<evidence type="ECO:0000313" key="8">
    <source>
        <dbReference type="EMBL" id="KAJ7363648.1"/>
    </source>
</evidence>
<dbReference type="GO" id="GO:0005344">
    <property type="term" value="F:oxygen carrier activity"/>
    <property type="evidence" value="ECO:0007669"/>
    <property type="project" value="UniProtKB-KW"/>
</dbReference>
<comment type="similarity">
    <text evidence="6">Belongs to the globin family.</text>
</comment>
<dbReference type="InterPro" id="IPR009050">
    <property type="entry name" value="Globin-like_sf"/>
</dbReference>
<reference evidence="8" key="1">
    <citation type="submission" date="2023-01" db="EMBL/GenBank/DDBJ databases">
        <title>Genome assembly of the deep-sea coral Lophelia pertusa.</title>
        <authorList>
            <person name="Herrera S."/>
            <person name="Cordes E."/>
        </authorList>
    </citation>
    <scope>NUCLEOTIDE SEQUENCE</scope>
    <source>
        <strain evidence="8">USNM1676648</strain>
        <tissue evidence="8">Polyp</tissue>
    </source>
</reference>
<dbReference type="SUPFAM" id="SSF46458">
    <property type="entry name" value="Globin-like"/>
    <property type="match status" value="1"/>
</dbReference>
<protein>
    <recommendedName>
        <fullName evidence="7">Globin domain-containing protein</fullName>
    </recommendedName>
</protein>
<dbReference type="EMBL" id="MU827305">
    <property type="protein sequence ID" value="KAJ7363648.1"/>
    <property type="molecule type" value="Genomic_DNA"/>
</dbReference>
<dbReference type="GO" id="GO:0046872">
    <property type="term" value="F:metal ion binding"/>
    <property type="evidence" value="ECO:0007669"/>
    <property type="project" value="UniProtKB-KW"/>
</dbReference>
<keyword evidence="1 6" id="KW-0813">Transport</keyword>
<dbReference type="OrthoDB" id="5977493at2759"/>
<dbReference type="Proteomes" id="UP001163046">
    <property type="component" value="Unassembled WGS sequence"/>
</dbReference>
<dbReference type="Gene3D" id="1.10.490.10">
    <property type="entry name" value="Globins"/>
    <property type="match status" value="1"/>
</dbReference>
<dbReference type="AlphaFoldDB" id="A0A9W9YU70"/>
<evidence type="ECO:0000256" key="5">
    <source>
        <dbReference type="ARBA" id="ARBA00023004"/>
    </source>
</evidence>
<evidence type="ECO:0000256" key="6">
    <source>
        <dbReference type="RuleBase" id="RU000356"/>
    </source>
</evidence>
<organism evidence="8 9">
    <name type="scientific">Desmophyllum pertusum</name>
    <dbReference type="NCBI Taxonomy" id="174260"/>
    <lineage>
        <taxon>Eukaryota</taxon>
        <taxon>Metazoa</taxon>
        <taxon>Cnidaria</taxon>
        <taxon>Anthozoa</taxon>
        <taxon>Hexacorallia</taxon>
        <taxon>Scleractinia</taxon>
        <taxon>Caryophylliina</taxon>
        <taxon>Caryophylliidae</taxon>
        <taxon>Desmophyllum</taxon>
    </lineage>
</organism>
<evidence type="ECO:0000313" key="9">
    <source>
        <dbReference type="Proteomes" id="UP001163046"/>
    </source>
</evidence>
<dbReference type="InterPro" id="IPR000971">
    <property type="entry name" value="Globin"/>
</dbReference>
<keyword evidence="4" id="KW-0479">Metal-binding</keyword>
<dbReference type="InterPro" id="IPR044399">
    <property type="entry name" value="Mb-like_M"/>
</dbReference>
<name>A0A9W9YU70_9CNID</name>
<comment type="caution">
    <text evidence="8">The sequence shown here is derived from an EMBL/GenBank/DDBJ whole genome shotgun (WGS) entry which is preliminary data.</text>
</comment>
<keyword evidence="2 6" id="KW-0349">Heme</keyword>
<sequence>MGCTNSHSVENSMIAYPFVAIEKTVIPLTGEQIRVVQETWEIIEPNKKETGVNVYMRFLSMNPYLKARFTDFKDISVDEINKSNGHPRRLMAAIENSVTSLDDAETFAGYVLELGRRHARLNFKPSKAHFVDLRKAFIYSIKEFLASSWSSEVEESWVLLFDFMAGIMIKGYHSKS</sequence>
<dbReference type="GO" id="GO:0019825">
    <property type="term" value="F:oxygen binding"/>
    <property type="evidence" value="ECO:0007669"/>
    <property type="project" value="InterPro"/>
</dbReference>
<evidence type="ECO:0000256" key="4">
    <source>
        <dbReference type="ARBA" id="ARBA00022723"/>
    </source>
</evidence>
<keyword evidence="9" id="KW-1185">Reference proteome</keyword>
<keyword evidence="5" id="KW-0408">Iron</keyword>
<evidence type="ECO:0000256" key="2">
    <source>
        <dbReference type="ARBA" id="ARBA00022617"/>
    </source>
</evidence>
<dbReference type="InterPro" id="IPR050532">
    <property type="entry name" value="Globin-like_OT"/>
</dbReference>
<dbReference type="PROSITE" id="PS01033">
    <property type="entry name" value="GLOBIN"/>
    <property type="match status" value="1"/>
</dbReference>
<dbReference type="PANTHER" id="PTHR46458:SF1">
    <property type="entry name" value="GEO09476P1"/>
    <property type="match status" value="1"/>
</dbReference>
<dbReference type="GO" id="GO:0020037">
    <property type="term" value="F:heme binding"/>
    <property type="evidence" value="ECO:0007669"/>
    <property type="project" value="InterPro"/>
</dbReference>
<gene>
    <name evidence="8" type="ORF">OS493_009810</name>
</gene>
<accession>A0A9W9YU70</accession>
<keyword evidence="3 6" id="KW-0561">Oxygen transport</keyword>
<dbReference type="CDD" id="cd01040">
    <property type="entry name" value="Mb-like"/>
    <property type="match status" value="1"/>
</dbReference>
<dbReference type="PANTHER" id="PTHR46458">
    <property type="entry name" value="BLR2807 PROTEIN"/>
    <property type="match status" value="1"/>
</dbReference>
<evidence type="ECO:0000256" key="3">
    <source>
        <dbReference type="ARBA" id="ARBA00022621"/>
    </source>
</evidence>
<proteinExistence type="inferred from homology"/>
<evidence type="ECO:0000256" key="1">
    <source>
        <dbReference type="ARBA" id="ARBA00022448"/>
    </source>
</evidence>